<dbReference type="Gene3D" id="3.40.50.12780">
    <property type="entry name" value="N-terminal domain of ligase-like"/>
    <property type="match status" value="1"/>
</dbReference>
<dbReference type="PROSITE" id="PS00455">
    <property type="entry name" value="AMP_BINDING"/>
    <property type="match status" value="1"/>
</dbReference>
<comment type="cofactor">
    <cofactor evidence="1">
        <name>pantetheine 4'-phosphate</name>
        <dbReference type="ChEBI" id="CHEBI:47942"/>
    </cofactor>
</comment>
<keyword evidence="6" id="KW-1185">Reference proteome</keyword>
<dbReference type="InterPro" id="IPR023213">
    <property type="entry name" value="CAT-like_dom_sf"/>
</dbReference>
<evidence type="ECO:0000256" key="1">
    <source>
        <dbReference type="ARBA" id="ARBA00001957"/>
    </source>
</evidence>
<dbReference type="InterPro" id="IPR001242">
    <property type="entry name" value="Condensation_dom"/>
</dbReference>
<dbReference type="SUPFAM" id="SSF47336">
    <property type="entry name" value="ACP-like"/>
    <property type="match status" value="1"/>
</dbReference>
<dbReference type="InterPro" id="IPR000873">
    <property type="entry name" value="AMP-dep_synth/lig_dom"/>
</dbReference>
<reference evidence="5 6" key="1">
    <citation type="submission" date="2018-10" db="EMBL/GenBank/DDBJ databases">
        <title>Genomic Encyclopedia of Archaeal and Bacterial Type Strains, Phase II (KMG-II): from individual species to whole genera.</title>
        <authorList>
            <person name="Goeker M."/>
        </authorList>
    </citation>
    <scope>NUCLEOTIDE SEQUENCE [LARGE SCALE GENOMIC DNA]</scope>
    <source>
        <strain evidence="5 6">DSM 15149</strain>
    </source>
</reference>
<name>A0ABX9ST72_9GAMM</name>
<evidence type="ECO:0000256" key="3">
    <source>
        <dbReference type="ARBA" id="ARBA00022553"/>
    </source>
</evidence>
<dbReference type="SUPFAM" id="SSF56801">
    <property type="entry name" value="Acetyl-CoA synthetase-like"/>
    <property type="match status" value="1"/>
</dbReference>
<protein>
    <submittedName>
        <fullName evidence="5">Amino acid adenylation domain-containing protein</fullName>
    </submittedName>
</protein>
<gene>
    <name evidence="5" type="ORF">BDD30_0950</name>
</gene>
<evidence type="ECO:0000313" key="5">
    <source>
        <dbReference type="EMBL" id="RKS66622.1"/>
    </source>
</evidence>
<dbReference type="InterPro" id="IPR036736">
    <property type="entry name" value="ACP-like_sf"/>
</dbReference>
<comment type="caution">
    <text evidence="5">The sequence shown here is derived from an EMBL/GenBank/DDBJ whole genome shotgun (WGS) entry which is preliminary data.</text>
</comment>
<dbReference type="Pfam" id="PF00668">
    <property type="entry name" value="Condensation"/>
    <property type="match status" value="1"/>
</dbReference>
<keyword evidence="3" id="KW-0597">Phosphoprotein</keyword>
<dbReference type="PROSITE" id="PS00012">
    <property type="entry name" value="PHOSPHOPANTETHEINE"/>
    <property type="match status" value="1"/>
</dbReference>
<dbReference type="Gene3D" id="1.10.1200.10">
    <property type="entry name" value="ACP-like"/>
    <property type="match status" value="1"/>
</dbReference>
<sequence length="1296" mass="147425">MGKNILLDSQSGFYYGSKENIQSSYYNIAEYIEISHALNITILKKAIGYVIDATPTLRIRFAEDNGIPFLEEVNTYSTVEVINLTHLKDNRVEAILMMEQDVTIDIDISSPPLYRHKIFILGKTHFLWYFCTHHILLDGYSIYLFFHKVAEVYRSLVNGKLNSLGSPSISEIIESESKYKKSLRYSAAKDFWQTECSHIPFPTTLALKNSPQGRVIRHCATWECTDNFFKFKNKEPSWLSKMIAMVMIYMYLCSDEQKQSIGLPMMARADDVSRQALICKTNVVPLILSIDETSSYLSVAHEIENKIKQLKKHQDFRYEEIKKLRGNDNNTNLFNVVVNIIPFDNEIRFLDNTDSNIHNVRSGSAHDIVFNIRPNAARKNIRLEIDANSGLYDYEQLSLHCSSIQHLFTFLDNSQQDFTVSALRCKLPASHLGTIQTTGEPDDIIQRIIRHGTSCFAGNIAIQTPEHLLPYFRYISYRQLVDYSYSWIEQLSKYHLSSSTVLLINLPKGPEAVACMIAALSLKLPFATLNISASEQDCIWLISQFSDVIVVSSQLSSLMEKVRVSPAWQITQGFCPRLFPHCALIQLKTDHVTIELPANVAYIMFTSGTTGTSKGVICGRESLNTFIQSAIRRYGIVSEDRILNFSQLHFDACIEEVFSTLTSGASLIIPPEYISGSFSKFLSFCDVYDISVLDLPTAYFNELVFSLNGKLRLPPQLKTLIIGGENLLQQTKKTWFEHQPEGKRLINSYGPTEATVVATTAEVQSDNTPISIGQPLDNVMTMIVGKNLRVVPKGIAGELLIAGPTVCQGYLNNPELTKEKFIIINVGGQHVPAYRTGDIAYQAQDDTLVFLGRKIREVKIAGHRVSLDHIESCISDVSGVIEVCVIAKITTSGQVLCAHYYSEKNLEKEIRYALLLALPNLHGSRVFIHHKMPLEKLLNGKIDYKTVENYPLTLPKKQKIFSSTTLRLLLDEVWSSTLGNADGNFFDLGGESLQAIKITNRINAYCQLDLSLQDVFEHPEITDFYHHLIEIANHNFDLSVDMLDIRCLINQCIDEHSSNSIHGRLTFFIENPSYQDEHQFLSKITKKNKVVIVTSSDAFFGNSNNTVHVGFDDHIIRMDIREIEDAVERDSISMTIFNVPNSEQEILQWLVKLKSMLLRLVALRTKEIIFLCTPESMRIFRKIFLNGYSHKRIKFITKFEHYEFNKIERNISNLIDASALMGYFPNIMFNSADELLFSYAMRKLALDGLNCQDETIDHQTAFMEVQKRNPGVQLCKFTHWLNLFSEHCRSMNNSKE</sequence>
<evidence type="ECO:0000256" key="2">
    <source>
        <dbReference type="ARBA" id="ARBA00022450"/>
    </source>
</evidence>
<dbReference type="Gene3D" id="3.30.559.10">
    <property type="entry name" value="Chloramphenicol acetyltransferase-like domain"/>
    <property type="match status" value="1"/>
</dbReference>
<organism evidence="5 6">
    <name type="scientific">Photorhabdus asymbiotica</name>
    <dbReference type="NCBI Taxonomy" id="291112"/>
    <lineage>
        <taxon>Bacteria</taxon>
        <taxon>Pseudomonadati</taxon>
        <taxon>Pseudomonadota</taxon>
        <taxon>Gammaproteobacteria</taxon>
        <taxon>Enterobacterales</taxon>
        <taxon>Morganellaceae</taxon>
        <taxon>Photorhabdus</taxon>
    </lineage>
</organism>
<dbReference type="PROSITE" id="PS50075">
    <property type="entry name" value="CARRIER"/>
    <property type="match status" value="1"/>
</dbReference>
<dbReference type="Gene3D" id="3.30.559.30">
    <property type="entry name" value="Nonribosomal peptide synthetase, condensation domain"/>
    <property type="match status" value="1"/>
</dbReference>
<feature type="domain" description="Carrier" evidence="4">
    <location>
        <begin position="952"/>
        <end position="1032"/>
    </location>
</feature>
<dbReference type="InterPro" id="IPR020845">
    <property type="entry name" value="AMP-binding_CS"/>
</dbReference>
<dbReference type="Gene3D" id="3.30.300.30">
    <property type="match status" value="1"/>
</dbReference>
<evidence type="ECO:0000313" key="6">
    <source>
        <dbReference type="Proteomes" id="UP000280955"/>
    </source>
</evidence>
<dbReference type="InterPro" id="IPR042099">
    <property type="entry name" value="ANL_N_sf"/>
</dbReference>
<dbReference type="Pfam" id="PF00501">
    <property type="entry name" value="AMP-binding"/>
    <property type="match status" value="1"/>
</dbReference>
<dbReference type="InterPro" id="IPR045851">
    <property type="entry name" value="AMP-bd_C_sf"/>
</dbReference>
<dbReference type="RefSeq" id="WP_015833483.1">
    <property type="nucleotide sequence ID" value="NC_012962.1"/>
</dbReference>
<dbReference type="Pfam" id="PF00550">
    <property type="entry name" value="PP-binding"/>
    <property type="match status" value="1"/>
</dbReference>
<dbReference type="EMBL" id="RBLJ01000001">
    <property type="protein sequence ID" value="RKS66622.1"/>
    <property type="molecule type" value="Genomic_DNA"/>
</dbReference>
<evidence type="ECO:0000259" key="4">
    <source>
        <dbReference type="PROSITE" id="PS50075"/>
    </source>
</evidence>
<dbReference type="InterPro" id="IPR006162">
    <property type="entry name" value="Ppantetheine_attach_site"/>
</dbReference>
<dbReference type="Proteomes" id="UP000280955">
    <property type="component" value="Unassembled WGS sequence"/>
</dbReference>
<dbReference type="InterPro" id="IPR009081">
    <property type="entry name" value="PP-bd_ACP"/>
</dbReference>
<dbReference type="PANTHER" id="PTHR45527:SF1">
    <property type="entry name" value="FATTY ACID SYNTHASE"/>
    <property type="match status" value="1"/>
</dbReference>
<keyword evidence="2" id="KW-0596">Phosphopantetheine</keyword>
<dbReference type="PANTHER" id="PTHR45527">
    <property type="entry name" value="NONRIBOSOMAL PEPTIDE SYNTHETASE"/>
    <property type="match status" value="1"/>
</dbReference>
<accession>A0ABX9ST72</accession>
<dbReference type="SUPFAM" id="SSF52777">
    <property type="entry name" value="CoA-dependent acyltransferases"/>
    <property type="match status" value="2"/>
</dbReference>
<proteinExistence type="predicted"/>